<evidence type="ECO:0000313" key="4">
    <source>
        <dbReference type="Proteomes" id="UP000305674"/>
    </source>
</evidence>
<organism evidence="3 4">
    <name type="scientific">Ferrimonas sediminicola</name>
    <dbReference type="NCBI Taxonomy" id="2569538"/>
    <lineage>
        <taxon>Bacteria</taxon>
        <taxon>Pseudomonadati</taxon>
        <taxon>Pseudomonadota</taxon>
        <taxon>Gammaproteobacteria</taxon>
        <taxon>Alteromonadales</taxon>
        <taxon>Ferrimonadaceae</taxon>
        <taxon>Ferrimonas</taxon>
    </lineage>
</organism>
<dbReference type="Gene3D" id="3.30.428.10">
    <property type="entry name" value="HIT-like"/>
    <property type="match status" value="1"/>
</dbReference>
<dbReference type="SUPFAM" id="SSF54197">
    <property type="entry name" value="HIT-like"/>
    <property type="match status" value="1"/>
</dbReference>
<dbReference type="GO" id="GO:0003824">
    <property type="term" value="F:catalytic activity"/>
    <property type="evidence" value="ECO:0007669"/>
    <property type="project" value="InterPro"/>
</dbReference>
<dbReference type="InterPro" id="IPR036265">
    <property type="entry name" value="HIT-like_sf"/>
</dbReference>
<dbReference type="Proteomes" id="UP000305674">
    <property type="component" value="Unassembled WGS sequence"/>
</dbReference>
<reference evidence="3 4" key="1">
    <citation type="submission" date="2019-04" db="EMBL/GenBank/DDBJ databases">
        <authorList>
            <person name="Hwang J.C."/>
        </authorList>
    </citation>
    <scope>NUCLEOTIDE SEQUENCE [LARGE SCALE GENOMIC DNA]</scope>
    <source>
        <strain evidence="3 4">IMCC35001</strain>
    </source>
</reference>
<accession>A0A4U1BCM5</accession>
<comment type="caution">
    <text evidence="3">The sequence shown here is derived from an EMBL/GenBank/DDBJ whole genome shotgun (WGS) entry which is preliminary data.</text>
</comment>
<dbReference type="EMBL" id="SWCI01000006">
    <property type="protein sequence ID" value="TKB48726.1"/>
    <property type="molecule type" value="Genomic_DNA"/>
</dbReference>
<proteinExistence type="predicted"/>
<dbReference type="Pfam" id="PF01230">
    <property type="entry name" value="HIT"/>
    <property type="match status" value="1"/>
</dbReference>
<gene>
    <name evidence="3" type="ORF">FCL40_11275</name>
</gene>
<dbReference type="InterPro" id="IPR011146">
    <property type="entry name" value="HIT-like"/>
</dbReference>
<dbReference type="PIRSF" id="PIRSF000714">
    <property type="entry name" value="HIT"/>
    <property type="match status" value="1"/>
</dbReference>
<sequence>MFELHERLEQDSMLIGHLNLCQVRLSKDARYPWLILIPERNDIKEIHHLGNADQRLLMQESCQVAQVMEAVLSPDKINVASLGNMVPQLHLHHVARFASDDAWPGPIWGAHPALLESEHELEQKSHQWQQWLSRVEGFVVG</sequence>
<comment type="caution">
    <text evidence="1">Lacks conserved residue(s) required for the propagation of feature annotation.</text>
</comment>
<evidence type="ECO:0000259" key="2">
    <source>
        <dbReference type="PROSITE" id="PS51084"/>
    </source>
</evidence>
<dbReference type="PROSITE" id="PS51084">
    <property type="entry name" value="HIT_2"/>
    <property type="match status" value="1"/>
</dbReference>
<evidence type="ECO:0000256" key="1">
    <source>
        <dbReference type="PROSITE-ProRule" id="PRU00464"/>
    </source>
</evidence>
<dbReference type="OrthoDB" id="9799145at2"/>
<dbReference type="AlphaFoldDB" id="A0A4U1BCM5"/>
<keyword evidence="4" id="KW-1185">Reference proteome</keyword>
<name>A0A4U1BCM5_9GAMM</name>
<evidence type="ECO:0000313" key="3">
    <source>
        <dbReference type="EMBL" id="TKB48726.1"/>
    </source>
</evidence>
<feature type="domain" description="HIT" evidence="2">
    <location>
        <begin position="1"/>
        <end position="103"/>
    </location>
</feature>
<dbReference type="RefSeq" id="WP_136853403.1">
    <property type="nucleotide sequence ID" value="NZ_SWCI01000006.1"/>
</dbReference>
<dbReference type="InterPro" id="IPR026026">
    <property type="entry name" value="HIT_Hint"/>
</dbReference>
<protein>
    <submittedName>
        <fullName evidence="3">HIT domain-containing protein</fullName>
    </submittedName>
</protein>